<dbReference type="STRING" id="79604.AAY81_09700"/>
<feature type="region of interest" description="Disordered" evidence="1">
    <location>
        <begin position="709"/>
        <end position="735"/>
    </location>
</feature>
<organism evidence="2 3">
    <name type="scientific">Denitrobacterium detoxificans</name>
    <dbReference type="NCBI Taxonomy" id="79604"/>
    <lineage>
        <taxon>Bacteria</taxon>
        <taxon>Bacillati</taxon>
        <taxon>Actinomycetota</taxon>
        <taxon>Coriobacteriia</taxon>
        <taxon>Eggerthellales</taxon>
        <taxon>Eggerthellaceae</taxon>
        <taxon>Denitrobacterium</taxon>
    </lineage>
</organism>
<sequence length="1564" mass="169518">MDNASIVQGENESQLARGVALSRRRFIELSVGTIVMLPAAPGGFLSPFEAEQAYAAENVANTTKIIIAKSYEAGFIVADMTDGKKVPVAGANVTITSQFNKKKLSGTTDSSGRLIVDIRELAKKETVDGVAHYSFYAQVDVEAQGYRKFRTHRVSVEGARGVLLPTRKLSGEMIYPVAISFDGWDVLYTKNEFAVTDANDDKHTLRIDLATGLYGPITLRLVHNETKKVVAQASGVEAKHTEASAELTNFFLLATHESTFPSKGTYHLEMIQGSGTYTIPTGLSTCSAPTGATKASSTKMYLSPFNTGTMKPQIEIPKSIPVIGGDKIQVWTPDLDVDVMFNPFGYFKIAYKSEEIGYKSKNGEPDPNAWKSHPRKTFAEQWKKNNEAREKMMKSVGDAKRREGVFKKAGFTSNLSATAMFAGMLAGRWGEDSGLWRGLLGVQGTLAFDFSYAQQFMAGPIPIVVEFGFNAGITLALTVAVSTPEIFTPSKYRMDYVNTGISLTIPISLSLSLGLGIKGTLTLSIQGVAAFTLFVNCGPLPSNATKEMTNPHVVLGLKIQANVVAQALIFTVTHTLWEWNKPAFHDNWKPKLTGQSDLEAQDDGNESWDTIFGNVDDMAIITEESLGEGSEFEIAWETKEVDGALTEDQVAGYCDDESIESWLYWGDCLSDEADEDTYWLDIDDDDEEGDNTSGFVFNADGSVSGWGTWDDIDDDSLDGQSLSTQSDDDGALASTPKLERHVVQCVTDDGIPYQMTAFTVSGAKTHGTTGLSAQSEDEPKLSAQTTVRHFRHCSVKSKPNKIAGDGTAVKRPRAAAPMRIASDTGLVPQCDTKIIQSVFSDPRTKVVKLHESSYLFRIAAVDIKGSNGATLKRTRIVAQKIVGTGETVEPMRVLDFKHTYEQNPSLDRLNGRDDLFDYDFDIRVRTEGDYITELDLFIISGKRANGNSTTIGQAASDQVFTHAVCQFTLTNQKLEIKYGFSVKTSDPAFAATGNSAHTYHNFSCPHIIETAKGEYVATYLDRAAASPDKVLSNDAASVGLGVCFTTRYGNMKAANVSSLIAAADPITDASIYEMITLERIKVEKGSNKSETSWIPIMLRGQSKTYHYLLKTEATSVYDKLDRPAAQVRSLMKLNVADANGNVPTRLVSWPGRSAVLASLGGKLVKGTLVNPDSSPSLSFEEVGPSNFSTSAFGTDKTGHFIYWPACEEGSPGFSYENTADDPEKAESLPEVTHHRIMACKLRNGKFSDPFVFAEVAHDMDTLEVIGSQQNEAMAFVSCDLTEATKGKADIWYTSLPNVRCANITGVEALSEIAYPGEPMTLNLTVRNDGNTFLAGFTAKVRERSNAQTVAEVKVVFKDAIVESGFNPADEKGKLQNVEDDFSLPPGKSAVYQIKVDVPSSWTGEKSMSVVAENTILAGSSTMGTQSLSAQADDEDYSFDDSDAIEYLVGTSEDDYSDDGIPFDVIEVQYEDDLDDYEEGYDDEFGDAAVTGSGSESESGNGSSSDSTTGSSTYRSSTAKTADPLGIASGVLAAAAAAGAAMTAYSARRLANERAERNDEDDEEQ</sequence>
<dbReference type="EMBL" id="FOEC01000001">
    <property type="protein sequence ID" value="SEO40314.1"/>
    <property type="molecule type" value="Genomic_DNA"/>
</dbReference>
<evidence type="ECO:0000256" key="1">
    <source>
        <dbReference type="SAM" id="MobiDB-lite"/>
    </source>
</evidence>
<dbReference type="PROSITE" id="PS51318">
    <property type="entry name" value="TAT"/>
    <property type="match status" value="1"/>
</dbReference>
<accession>A0A172S064</accession>
<evidence type="ECO:0000313" key="2">
    <source>
        <dbReference type="EMBL" id="SEO40314.1"/>
    </source>
</evidence>
<reference evidence="3" key="1">
    <citation type="submission" date="2016-10" db="EMBL/GenBank/DDBJ databases">
        <authorList>
            <person name="Varghese N."/>
        </authorList>
    </citation>
    <scope>NUCLEOTIDE SEQUENCE [LARGE SCALE GENOMIC DNA]</scope>
    <source>
        <strain evidence="3">DSM 21843</strain>
    </source>
</reference>
<evidence type="ECO:0000313" key="3">
    <source>
        <dbReference type="Proteomes" id="UP000182975"/>
    </source>
</evidence>
<proteinExistence type="predicted"/>
<dbReference type="RefSeq" id="WP_066664514.1">
    <property type="nucleotide sequence ID" value="NZ_CP011402.1"/>
</dbReference>
<dbReference type="InterPro" id="IPR006311">
    <property type="entry name" value="TAT_signal"/>
</dbReference>
<gene>
    <name evidence="2" type="ORF">SAMN02910314_00137</name>
</gene>
<protein>
    <submittedName>
        <fullName evidence="2">Uncharacterized protein</fullName>
    </submittedName>
</protein>
<feature type="compositionally biased region" description="Low complexity" evidence="1">
    <location>
        <begin position="1490"/>
        <end position="1517"/>
    </location>
</feature>
<keyword evidence="3" id="KW-1185">Reference proteome</keyword>
<dbReference type="Proteomes" id="UP000182975">
    <property type="component" value="Unassembled WGS sequence"/>
</dbReference>
<feature type="region of interest" description="Disordered" evidence="1">
    <location>
        <begin position="1476"/>
        <end position="1519"/>
    </location>
</feature>
<feature type="compositionally biased region" description="Acidic residues" evidence="1">
    <location>
        <begin position="1476"/>
        <end position="1485"/>
    </location>
</feature>
<dbReference type="OrthoDB" id="10021355at2"/>
<name>A0A172S064_9ACTN</name>
<dbReference type="KEGG" id="ddt:AAY81_09700"/>